<feature type="chain" id="PRO_5013087629" evidence="1">
    <location>
        <begin position="21"/>
        <end position="472"/>
    </location>
</feature>
<keyword evidence="3" id="KW-1185">Reference proteome</keyword>
<dbReference type="OrthoDB" id="1091850at2"/>
<sequence length="472" mass="52605">MKINFPFLSIVLLFIFSSCSEDDSSNTNNIQFVAAFENQSVSFTDTEDEKVIKLVFSETAAQNGVITINYTENNLSYSTDFTTTPSAENGSIEIAYQAGEAETSFTFNKLTENPREGENEKSIEFYITDVTNGTTQGNTNLLVNFSEAASLGGSVAPTIGGPNEGNQVYIDLSAQTETIVARDKWDLAFYSGEEFRVKLNNSLFMMAAELNTNNIDEITEADVEDLQAQMQLLQAGSDVYVDNPNGTITGTAINEISSVLDENKVYLINMGNEVGTDTPETGSVAVAGDSRGWKKIKVTLENDTYVLQYANLNETTHQQQNISKTPDYNFTFFSIITESIVDVEPLQTKWDLNFTVFTEVLELNATEYTAYGFSDYVATNVLANTNAYQVTVNESINYSDFSIEDVDESLFELDQRVIGSNWRDVFNHSVETNLFYIVKDPEGNIYKLRFTALVNENGVRGYPTFEYNLLNL</sequence>
<evidence type="ECO:0000313" key="3">
    <source>
        <dbReference type="Proteomes" id="UP000184225"/>
    </source>
</evidence>
<dbReference type="InterPro" id="IPR025921">
    <property type="entry name" value="HmuY"/>
</dbReference>
<dbReference type="CDD" id="cd12105">
    <property type="entry name" value="HmuY"/>
    <property type="match status" value="1"/>
</dbReference>
<dbReference type="EMBL" id="FQYY01000008">
    <property type="protein sequence ID" value="SHJ10350.1"/>
    <property type="molecule type" value="Genomic_DNA"/>
</dbReference>
<protein>
    <submittedName>
        <fullName evidence="2">HmuY protein</fullName>
    </submittedName>
</protein>
<organism evidence="2 3">
    <name type="scientific">Mesonia phycicola</name>
    <dbReference type="NCBI Taxonomy" id="579105"/>
    <lineage>
        <taxon>Bacteria</taxon>
        <taxon>Pseudomonadati</taxon>
        <taxon>Bacteroidota</taxon>
        <taxon>Flavobacteriia</taxon>
        <taxon>Flavobacteriales</taxon>
        <taxon>Flavobacteriaceae</taxon>
        <taxon>Mesonia</taxon>
    </lineage>
</organism>
<gene>
    <name evidence="2" type="ORF">SAMN04488096_10884</name>
</gene>
<dbReference type="Proteomes" id="UP000184225">
    <property type="component" value="Unassembled WGS sequence"/>
</dbReference>
<dbReference type="AlphaFoldDB" id="A0A1M6GK97"/>
<dbReference type="PROSITE" id="PS51257">
    <property type="entry name" value="PROKAR_LIPOPROTEIN"/>
    <property type="match status" value="1"/>
</dbReference>
<feature type="signal peptide" evidence="1">
    <location>
        <begin position="1"/>
        <end position="20"/>
    </location>
</feature>
<dbReference type="RefSeq" id="WP_073152551.1">
    <property type="nucleotide sequence ID" value="NZ_FQYY01000008.1"/>
</dbReference>
<proteinExistence type="predicted"/>
<evidence type="ECO:0000313" key="2">
    <source>
        <dbReference type="EMBL" id="SHJ10350.1"/>
    </source>
</evidence>
<dbReference type="STRING" id="579105.SAMN04488096_10884"/>
<keyword evidence="1" id="KW-0732">Signal</keyword>
<accession>A0A1M6GK97</accession>
<dbReference type="Pfam" id="PF14064">
    <property type="entry name" value="HmuY"/>
    <property type="match status" value="2"/>
</dbReference>
<reference evidence="2 3" key="1">
    <citation type="submission" date="2016-11" db="EMBL/GenBank/DDBJ databases">
        <authorList>
            <person name="Jaros S."/>
            <person name="Januszkiewicz K."/>
            <person name="Wedrychowicz H."/>
        </authorList>
    </citation>
    <scope>NUCLEOTIDE SEQUENCE [LARGE SCALE GENOMIC DNA]</scope>
    <source>
        <strain evidence="2 3">DSM 21425</strain>
    </source>
</reference>
<evidence type="ECO:0000256" key="1">
    <source>
        <dbReference type="SAM" id="SignalP"/>
    </source>
</evidence>
<name>A0A1M6GK97_9FLAO</name>